<dbReference type="EMBL" id="KB446557">
    <property type="protein sequence ID" value="EME84680.1"/>
    <property type="molecule type" value="Genomic_DNA"/>
</dbReference>
<evidence type="ECO:0000313" key="4">
    <source>
        <dbReference type="Proteomes" id="UP000016932"/>
    </source>
</evidence>
<feature type="compositionally biased region" description="Basic and acidic residues" evidence="1">
    <location>
        <begin position="372"/>
        <end position="392"/>
    </location>
</feature>
<dbReference type="GO" id="GO:0016791">
    <property type="term" value="F:phosphatase activity"/>
    <property type="evidence" value="ECO:0007669"/>
    <property type="project" value="TreeGrafter"/>
</dbReference>
<keyword evidence="4" id="KW-1185">Reference proteome</keyword>
<evidence type="ECO:0000256" key="1">
    <source>
        <dbReference type="SAM" id="MobiDB-lite"/>
    </source>
</evidence>
<feature type="compositionally biased region" description="Low complexity" evidence="1">
    <location>
        <begin position="344"/>
        <end position="359"/>
    </location>
</feature>
<dbReference type="STRING" id="383855.M2Z4E4"/>
<feature type="domain" description="Calcineurin-like phosphoesterase" evidence="2">
    <location>
        <begin position="549"/>
        <end position="722"/>
    </location>
</feature>
<sequence length="842" mass="93653">MALSRLLFGNGGDVLLAVTWTWAGIATTLYILRACYASPQIAITVGYCQADTFHPESGDIIPGLRALILPTVTETWFIIIFGTIPTVKPVFKACGKSVNRMCGRPTNNIKLQRLIYDLQLQTGVGADWAMDCHGYQPNMQVLSLVAVAASLATDFASGVDAAAKGELIERQSNLCGVKGTRILPTIFGSSQKSLEVLAQCGALSESTSLCKSFAVDSTSCYLYPAALTKEIKQDPSESFTYYDISCITAIDLCCVTAQLNGMLWFVQEDCWMQKQRSRNRILHLVPPYGREESSRLLKEYSSFLKFQLCAVLCRMIRSFGSTENVDAQSITLVILRHSTEFADSGSRQQAAGSRQQAAGDMRHSEDDEESLTDLKARLLAEESKRKGQDRNRTSVVDGSAPYEVTTSPRGEEKQLLINQVNNRWRSEKDTGDHDADLYGADDERHLGFCDLDDDKSCPNSLRHLSASRRFRRMIALLILLATASYYIWSRFIQPRLAEEWAYKQGFVSQEGGTYGIAKGGHGEKDMVRIQYLESSLLPGGDCDPNGERRLVFIGDIHGCKKELLELLQKAGYNEETDHLILVGDVVTKGPDNVGVLDELIRLNATSVRGNHEDRLLHVAKKLHMAGAHDIEATGSKGKAKDIALVKQLQPHHLQYLQAMPLMLHIPALPMASGSTRKSNSPITEHMLVVHAGLVPGVRLNKQDPYFVMNMRSINRRTHVPSALRAPSKNAKPWYDIWCWYNDRIFKKLSLTGFEAPDSDMLAQTEPDTWFTGFWKNFFGQKKNSLHPQVVIYGHDSKAGLQINRWSKGLDSGCVGGGRLTAMVLDARGKQQLFHVGCENYRN</sequence>
<evidence type="ECO:0000313" key="3">
    <source>
        <dbReference type="EMBL" id="EME84680.1"/>
    </source>
</evidence>
<organism evidence="3 4">
    <name type="scientific">Pseudocercospora fijiensis (strain CIRAD86)</name>
    <name type="common">Black leaf streak disease fungus</name>
    <name type="synonym">Mycosphaerella fijiensis</name>
    <dbReference type="NCBI Taxonomy" id="383855"/>
    <lineage>
        <taxon>Eukaryota</taxon>
        <taxon>Fungi</taxon>
        <taxon>Dikarya</taxon>
        <taxon>Ascomycota</taxon>
        <taxon>Pezizomycotina</taxon>
        <taxon>Dothideomycetes</taxon>
        <taxon>Dothideomycetidae</taxon>
        <taxon>Mycosphaerellales</taxon>
        <taxon>Mycosphaerellaceae</taxon>
        <taxon>Pseudocercospora</taxon>
    </lineage>
</organism>
<dbReference type="HOGENOM" id="CLU_338049_0_0_1"/>
<name>M2Z4E4_PSEFD</name>
<protein>
    <recommendedName>
        <fullName evidence="2">Calcineurin-like phosphoesterase domain-containing protein</fullName>
    </recommendedName>
</protein>
<dbReference type="KEGG" id="pfj:MYCFIDRAFT_195666"/>
<dbReference type="InterPro" id="IPR004843">
    <property type="entry name" value="Calcineurin-like_PHP"/>
</dbReference>
<evidence type="ECO:0000259" key="2">
    <source>
        <dbReference type="Pfam" id="PF00149"/>
    </source>
</evidence>
<dbReference type="GO" id="GO:0000298">
    <property type="term" value="F:endopolyphosphatase activity"/>
    <property type="evidence" value="ECO:0007669"/>
    <property type="project" value="TreeGrafter"/>
</dbReference>
<dbReference type="CDD" id="cd00144">
    <property type="entry name" value="MPP_PPP_family"/>
    <property type="match status" value="1"/>
</dbReference>
<dbReference type="RefSeq" id="XP_007925304.1">
    <property type="nucleotide sequence ID" value="XM_007927113.1"/>
</dbReference>
<dbReference type="InterPro" id="IPR050126">
    <property type="entry name" value="Ap4A_hydrolase"/>
</dbReference>
<dbReference type="PANTHER" id="PTHR42850">
    <property type="entry name" value="METALLOPHOSPHOESTERASE"/>
    <property type="match status" value="1"/>
</dbReference>
<dbReference type="InterPro" id="IPR029052">
    <property type="entry name" value="Metallo-depent_PP-like"/>
</dbReference>
<dbReference type="SUPFAM" id="SSF56300">
    <property type="entry name" value="Metallo-dependent phosphatases"/>
    <property type="match status" value="1"/>
</dbReference>
<gene>
    <name evidence="3" type="ORF">MYCFIDRAFT_195666</name>
</gene>
<accession>M2Z4E4</accession>
<dbReference type="Gene3D" id="3.60.21.10">
    <property type="match status" value="1"/>
</dbReference>
<dbReference type="PANTHER" id="PTHR42850:SF4">
    <property type="entry name" value="ZINC-DEPENDENT ENDOPOLYPHOSPHATASE"/>
    <property type="match status" value="1"/>
</dbReference>
<proteinExistence type="predicted"/>
<dbReference type="VEuPathDB" id="FungiDB:MYCFIDRAFT_195666"/>
<reference evidence="3 4" key="1">
    <citation type="journal article" date="2012" name="PLoS Pathog.">
        <title>Diverse lifestyles and strategies of plant pathogenesis encoded in the genomes of eighteen Dothideomycetes fungi.</title>
        <authorList>
            <person name="Ohm R.A."/>
            <person name="Feau N."/>
            <person name="Henrissat B."/>
            <person name="Schoch C.L."/>
            <person name="Horwitz B.A."/>
            <person name="Barry K.W."/>
            <person name="Condon B.J."/>
            <person name="Copeland A.C."/>
            <person name="Dhillon B."/>
            <person name="Glaser F."/>
            <person name="Hesse C.N."/>
            <person name="Kosti I."/>
            <person name="LaButti K."/>
            <person name="Lindquist E.A."/>
            <person name="Lucas S."/>
            <person name="Salamov A.A."/>
            <person name="Bradshaw R.E."/>
            <person name="Ciuffetti L."/>
            <person name="Hamelin R.C."/>
            <person name="Kema G.H.J."/>
            <person name="Lawrence C."/>
            <person name="Scott J.A."/>
            <person name="Spatafora J.W."/>
            <person name="Turgeon B.G."/>
            <person name="de Wit P.J.G.M."/>
            <person name="Zhong S."/>
            <person name="Goodwin S.B."/>
            <person name="Grigoriev I.V."/>
        </authorList>
    </citation>
    <scope>NUCLEOTIDE SEQUENCE [LARGE SCALE GENOMIC DNA]</scope>
    <source>
        <strain evidence="3 4">CIRAD86</strain>
    </source>
</reference>
<feature type="region of interest" description="Disordered" evidence="1">
    <location>
        <begin position="344"/>
        <end position="405"/>
    </location>
</feature>
<dbReference type="Proteomes" id="UP000016932">
    <property type="component" value="Unassembled WGS sequence"/>
</dbReference>
<dbReference type="eggNOG" id="KOG0371">
    <property type="taxonomic scope" value="Eukaryota"/>
</dbReference>
<dbReference type="OrthoDB" id="10267127at2759"/>
<dbReference type="AlphaFoldDB" id="M2Z4E4"/>
<dbReference type="GO" id="GO:0006798">
    <property type="term" value="P:polyphosphate catabolic process"/>
    <property type="evidence" value="ECO:0007669"/>
    <property type="project" value="TreeGrafter"/>
</dbReference>
<dbReference type="Pfam" id="PF00149">
    <property type="entry name" value="Metallophos"/>
    <property type="match status" value="1"/>
</dbReference>
<dbReference type="GO" id="GO:0005737">
    <property type="term" value="C:cytoplasm"/>
    <property type="evidence" value="ECO:0007669"/>
    <property type="project" value="TreeGrafter"/>
</dbReference>
<dbReference type="GeneID" id="19335514"/>